<dbReference type="AlphaFoldDB" id="A0AAV9VAI6"/>
<protein>
    <submittedName>
        <fullName evidence="1">Uncharacterized protein</fullName>
    </submittedName>
</protein>
<comment type="caution">
    <text evidence="1">The sequence shown here is derived from an EMBL/GenBank/DDBJ whole genome shotgun (WGS) entry which is preliminary data.</text>
</comment>
<sequence length="159" mass="18171">MNSNQRIDTGLYSVVQTDGRWDVSVREQLDALVKFYALEVDITEGFKEELAELTRTVLDNNPHLRPETIEEAYDRELIKQIWSEIVPLLKDETVAKIDDAKNRQAAIVNSISRVHGEVYKYCCRSEYDGDFLDSLVGMVKTKFLDSILSLIRPAGDDDD</sequence>
<evidence type="ECO:0000313" key="1">
    <source>
        <dbReference type="EMBL" id="KAK6358023.1"/>
    </source>
</evidence>
<gene>
    <name evidence="1" type="ORF">TWF730_007377</name>
</gene>
<evidence type="ECO:0000313" key="2">
    <source>
        <dbReference type="Proteomes" id="UP001373714"/>
    </source>
</evidence>
<keyword evidence="2" id="KW-1185">Reference proteome</keyword>
<organism evidence="1 2">
    <name type="scientific">Orbilia blumenaviensis</name>
    <dbReference type="NCBI Taxonomy" id="1796055"/>
    <lineage>
        <taxon>Eukaryota</taxon>
        <taxon>Fungi</taxon>
        <taxon>Dikarya</taxon>
        <taxon>Ascomycota</taxon>
        <taxon>Pezizomycotina</taxon>
        <taxon>Orbiliomycetes</taxon>
        <taxon>Orbiliales</taxon>
        <taxon>Orbiliaceae</taxon>
        <taxon>Orbilia</taxon>
    </lineage>
</organism>
<dbReference type="EMBL" id="JAVHNS010000004">
    <property type="protein sequence ID" value="KAK6358023.1"/>
    <property type="molecule type" value="Genomic_DNA"/>
</dbReference>
<name>A0AAV9VAI6_9PEZI</name>
<reference evidence="1 2" key="1">
    <citation type="submission" date="2019-10" db="EMBL/GenBank/DDBJ databases">
        <authorList>
            <person name="Palmer J.M."/>
        </authorList>
    </citation>
    <scope>NUCLEOTIDE SEQUENCE [LARGE SCALE GENOMIC DNA]</scope>
    <source>
        <strain evidence="1 2">TWF730</strain>
    </source>
</reference>
<accession>A0AAV9VAI6</accession>
<proteinExistence type="predicted"/>
<dbReference type="Proteomes" id="UP001373714">
    <property type="component" value="Unassembled WGS sequence"/>
</dbReference>